<dbReference type="NCBIfam" id="TIGR01813">
    <property type="entry name" value="flavo_cyto_c"/>
    <property type="match status" value="1"/>
</dbReference>
<keyword evidence="11" id="KW-1185">Reference proteome</keyword>
<dbReference type="EC" id="1.3.99.33" evidence="2 8"/>
<dbReference type="PANTHER" id="PTHR43400">
    <property type="entry name" value="FUMARATE REDUCTASE"/>
    <property type="match status" value="1"/>
</dbReference>
<comment type="similarity">
    <text evidence="1 8">Belongs to the FAD-dependent oxidoreductase 2 family. FRD/SDH subfamily.</text>
</comment>
<evidence type="ECO:0000256" key="2">
    <source>
        <dbReference type="ARBA" id="ARBA00013137"/>
    </source>
</evidence>
<dbReference type="InterPro" id="IPR003953">
    <property type="entry name" value="FAD-dep_OxRdtase_2_FAD-bd"/>
</dbReference>
<keyword evidence="4 8" id="KW-0285">Flavoprotein</keyword>
<reference evidence="10 11" key="1">
    <citation type="submission" date="2024-09" db="EMBL/GenBank/DDBJ databases">
        <authorList>
            <person name="Sun Q."/>
            <person name="Mori K."/>
        </authorList>
    </citation>
    <scope>NUCLEOTIDE SEQUENCE [LARGE SCALE GENOMIC DNA]</scope>
    <source>
        <strain evidence="10 11">TBRC 4575</strain>
    </source>
</reference>
<evidence type="ECO:0000256" key="3">
    <source>
        <dbReference type="ARBA" id="ARBA00015872"/>
    </source>
</evidence>
<organism evidence="10 11">
    <name type="scientific">Lactiplantibacillus plajomi</name>
    <dbReference type="NCBI Taxonomy" id="1457217"/>
    <lineage>
        <taxon>Bacteria</taxon>
        <taxon>Bacillati</taxon>
        <taxon>Bacillota</taxon>
        <taxon>Bacilli</taxon>
        <taxon>Lactobacillales</taxon>
        <taxon>Lactobacillaceae</taxon>
        <taxon>Lactiplantibacillus</taxon>
    </lineage>
</organism>
<dbReference type="Gene3D" id="3.50.50.60">
    <property type="entry name" value="FAD/NAD(P)-binding domain"/>
    <property type="match status" value="2"/>
</dbReference>
<dbReference type="PANTHER" id="PTHR43400:SF7">
    <property type="entry name" value="FAD-DEPENDENT OXIDOREDUCTASE 2 FAD BINDING DOMAIN-CONTAINING PROTEIN"/>
    <property type="match status" value="1"/>
</dbReference>
<evidence type="ECO:0000256" key="1">
    <source>
        <dbReference type="ARBA" id="ARBA00008040"/>
    </source>
</evidence>
<keyword evidence="5 8" id="KW-0274">FAD</keyword>
<comment type="caution">
    <text evidence="10">The sequence shown here is derived from an EMBL/GenBank/DDBJ whole genome shotgun (WGS) entry which is preliminary data.</text>
</comment>
<dbReference type="Proteomes" id="UP001589855">
    <property type="component" value="Unassembled WGS sequence"/>
</dbReference>
<comment type="cofactor">
    <cofactor evidence="8">
        <name>FAD</name>
        <dbReference type="ChEBI" id="CHEBI:57692"/>
    </cofactor>
    <text evidence="8">Binds 1 FAD per subunit.</text>
</comment>
<comment type="cofactor">
    <cofactor evidence="8">
        <name>FMN</name>
        <dbReference type="ChEBI" id="CHEBI:58210"/>
    </cofactor>
    <text evidence="8">Binds 1 or 2 FMN covalently per subunit.</text>
</comment>
<dbReference type="RefSeq" id="WP_137644950.1">
    <property type="nucleotide sequence ID" value="NZ_BAABRM010000009.1"/>
</dbReference>
<evidence type="ECO:0000256" key="7">
    <source>
        <dbReference type="ARBA" id="ARBA00049922"/>
    </source>
</evidence>
<dbReference type="InterPro" id="IPR010960">
    <property type="entry name" value="Flavocytochrome_c"/>
</dbReference>
<evidence type="ECO:0000256" key="8">
    <source>
        <dbReference type="RuleBase" id="RU366062"/>
    </source>
</evidence>
<dbReference type="InterPro" id="IPR036188">
    <property type="entry name" value="FAD/NAD-bd_sf"/>
</dbReference>
<evidence type="ECO:0000256" key="4">
    <source>
        <dbReference type="ARBA" id="ARBA00022630"/>
    </source>
</evidence>
<dbReference type="Gene3D" id="3.90.700.10">
    <property type="entry name" value="Succinate dehydrogenase/fumarate reductase flavoprotein, catalytic domain"/>
    <property type="match status" value="1"/>
</dbReference>
<protein>
    <recommendedName>
        <fullName evidence="3 8">Urocanate reductase</fullName>
        <ecNumber evidence="2 8">1.3.99.33</ecNumber>
    </recommendedName>
</protein>
<dbReference type="InterPro" id="IPR007329">
    <property type="entry name" value="FMN-bd"/>
</dbReference>
<evidence type="ECO:0000259" key="9">
    <source>
        <dbReference type="SMART" id="SM00900"/>
    </source>
</evidence>
<name>A0ABV6K4U1_9LACO</name>
<evidence type="ECO:0000313" key="10">
    <source>
        <dbReference type="EMBL" id="MFC0424484.1"/>
    </source>
</evidence>
<gene>
    <name evidence="10" type="ORF">ACFFGS_10165</name>
</gene>
<comment type="catalytic activity">
    <reaction evidence="7 8">
        <text>dihydrourocanate + A = urocanate + AH2</text>
        <dbReference type="Rhea" id="RHEA:36059"/>
        <dbReference type="ChEBI" id="CHEBI:13193"/>
        <dbReference type="ChEBI" id="CHEBI:17499"/>
        <dbReference type="ChEBI" id="CHEBI:27247"/>
        <dbReference type="ChEBI" id="CHEBI:72991"/>
        <dbReference type="EC" id="1.3.99.33"/>
    </reaction>
</comment>
<evidence type="ECO:0000256" key="5">
    <source>
        <dbReference type="ARBA" id="ARBA00022827"/>
    </source>
</evidence>
<dbReference type="Gene3D" id="3.90.1010.20">
    <property type="match status" value="1"/>
</dbReference>
<proteinExistence type="inferred from homology"/>
<evidence type="ECO:0000256" key="6">
    <source>
        <dbReference type="ARBA" id="ARBA00023002"/>
    </source>
</evidence>
<dbReference type="EMBL" id="JBHLUK010000072">
    <property type="protein sequence ID" value="MFC0424484.1"/>
    <property type="molecule type" value="Genomic_DNA"/>
</dbReference>
<dbReference type="SUPFAM" id="SSF56425">
    <property type="entry name" value="Succinate dehydrogenase/fumarate reductase flavoprotein, catalytic domain"/>
    <property type="match status" value="1"/>
</dbReference>
<dbReference type="SUPFAM" id="SSF51905">
    <property type="entry name" value="FAD/NAD(P)-binding domain"/>
    <property type="match status" value="1"/>
</dbReference>
<accession>A0ABV6K4U1</accession>
<dbReference type="InterPro" id="IPR027477">
    <property type="entry name" value="Succ_DH/fumarate_Rdtase_cat_sf"/>
</dbReference>
<sequence length="620" mass="67206">MKKFKAGQYKIKANGHNGQFEVSVTLSDSKIESVNVTGNETVGISDVAMTRIPDQIVTGQTLNVDAISGASMTSHGIISSVEKAIEQAGGNPADFQQSYQQENEAHDEITTDIVVVGAGGAGLAAGCRALQRGKQVIVVEKAATVGGNTMRSGGFMNAADPDWQGQFKALPGETHTLQQMLEIPVDEVDEAYQADFLKLKKQLESYLNSGQTALFDSVLFHRMQTYFGGKRTDLNGNTVISDYQLVKTLTDSDLDSVKWLASLGVRFDQSQVTMPVGALWRRAHKPTEADGFGYIKALKAYFKSHGGQLYTDQPVTRLLLTDDSVTGVETKTMTIHAHKVILTTGGYSANLEMLKRYNTYWSVIDDDLKTTNAPYITGDGIKLGLEVHAQLVGMGFTQMMPVADPQTGEYGTGLQVPPADFVMVNQQGERFVDEYAGRDTLSIAALNNGGLFYLIADENIKNKAYNTSATQIENELAHHQLYKAASLQELAEQIDVDAKTLVATIRQYNEFVSQGSDPVFHKQIFDLKVERAPFYATPRKPAMHHTMGGLKIDKAAHVLNSDNRVISGLFAAGEVAGGLHAGNRLGGNSLADIFTFGRIAADTASDELTNDAITGASEKK</sequence>
<evidence type="ECO:0000313" key="11">
    <source>
        <dbReference type="Proteomes" id="UP001589855"/>
    </source>
</evidence>
<feature type="domain" description="FMN-binding" evidence="9">
    <location>
        <begin position="15"/>
        <end position="88"/>
    </location>
</feature>
<dbReference type="Pfam" id="PF04205">
    <property type="entry name" value="FMN_bind"/>
    <property type="match status" value="1"/>
</dbReference>
<dbReference type="Pfam" id="PF00890">
    <property type="entry name" value="FAD_binding_2"/>
    <property type="match status" value="1"/>
</dbReference>
<keyword evidence="6 8" id="KW-0560">Oxidoreductase</keyword>
<dbReference type="SMART" id="SM00900">
    <property type="entry name" value="FMN_bind"/>
    <property type="match status" value="1"/>
</dbReference>
<dbReference type="InterPro" id="IPR050315">
    <property type="entry name" value="FAD-oxidoreductase_2"/>
</dbReference>